<dbReference type="InterPro" id="IPR002931">
    <property type="entry name" value="Transglutaminase-like"/>
</dbReference>
<dbReference type="GO" id="GO:0046872">
    <property type="term" value="F:metal ion binding"/>
    <property type="evidence" value="ECO:0007669"/>
    <property type="project" value="UniProtKB-KW"/>
</dbReference>
<keyword evidence="8" id="KW-0479">Metal-binding</keyword>
<dbReference type="SMART" id="SM00613">
    <property type="entry name" value="PAW"/>
    <property type="match status" value="1"/>
</dbReference>
<evidence type="ECO:0000256" key="9">
    <source>
        <dbReference type="ARBA" id="ARBA00022801"/>
    </source>
</evidence>
<feature type="domain" description="Thioredoxin" evidence="13">
    <location>
        <begin position="1"/>
        <end position="108"/>
    </location>
</feature>
<comment type="similarity">
    <text evidence="4 12">Belongs to the transglutaminase-like superfamily. PNGase family.</text>
</comment>
<proteinExistence type="inferred from homology"/>
<dbReference type="PROSITE" id="PS00194">
    <property type="entry name" value="THIOREDOXIN_1"/>
    <property type="match status" value="1"/>
</dbReference>
<comment type="cofactor">
    <cofactor evidence="2">
        <name>Zn(2+)</name>
        <dbReference type="ChEBI" id="CHEBI:29105"/>
    </cofactor>
</comment>
<dbReference type="PROSITE" id="PS51352">
    <property type="entry name" value="THIOREDOXIN_2"/>
    <property type="match status" value="1"/>
</dbReference>
<dbReference type="PRINTS" id="PR00421">
    <property type="entry name" value="THIOREDOXIN"/>
</dbReference>
<dbReference type="InterPro" id="IPR050883">
    <property type="entry name" value="PNGase"/>
</dbReference>
<dbReference type="SUPFAM" id="SSF49785">
    <property type="entry name" value="Galactose-binding domain-like"/>
    <property type="match status" value="1"/>
</dbReference>
<keyword evidence="9" id="KW-0378">Hydrolase</keyword>
<evidence type="ECO:0000256" key="5">
    <source>
        <dbReference type="ARBA" id="ARBA00012158"/>
    </source>
</evidence>
<evidence type="ECO:0000256" key="7">
    <source>
        <dbReference type="ARBA" id="ARBA00022490"/>
    </source>
</evidence>
<dbReference type="SUPFAM" id="SSF52833">
    <property type="entry name" value="Thioredoxin-like"/>
    <property type="match status" value="1"/>
</dbReference>
<dbReference type="PROSITE" id="PS51398">
    <property type="entry name" value="PAW"/>
    <property type="match status" value="1"/>
</dbReference>
<evidence type="ECO:0000256" key="6">
    <source>
        <dbReference type="ARBA" id="ARBA00018546"/>
    </source>
</evidence>
<dbReference type="Pfam" id="PF00085">
    <property type="entry name" value="Thioredoxin"/>
    <property type="match status" value="1"/>
</dbReference>
<dbReference type="Gene3D" id="2.60.120.1020">
    <property type="entry name" value="Peptide N glycanase, PAW domain"/>
    <property type="match status" value="1"/>
</dbReference>
<dbReference type="PANTHER" id="PTHR12143">
    <property type="entry name" value="PEPTIDE N-GLYCANASE PNGASE -RELATED"/>
    <property type="match status" value="1"/>
</dbReference>
<feature type="domain" description="PAW" evidence="14">
    <location>
        <begin position="400"/>
        <end position="604"/>
    </location>
</feature>
<dbReference type="SMART" id="SM00460">
    <property type="entry name" value="TGc"/>
    <property type="match status" value="1"/>
</dbReference>
<dbReference type="EMBL" id="CAJGYM010000012">
    <property type="protein sequence ID" value="CAD6189724.1"/>
    <property type="molecule type" value="Genomic_DNA"/>
</dbReference>
<keyword evidence="7" id="KW-0963">Cytoplasm</keyword>
<dbReference type="OrthoDB" id="409136at2759"/>
<evidence type="ECO:0000256" key="12">
    <source>
        <dbReference type="PROSITE-ProRule" id="PRU00731"/>
    </source>
</evidence>
<dbReference type="EC" id="3.5.1.52" evidence="5"/>
<dbReference type="AlphaFoldDB" id="A0A8S1H3L0"/>
<gene>
    <name evidence="15" type="ORF">CAUJ_LOCUS5643</name>
</gene>
<dbReference type="PANTHER" id="PTHR12143:SF19">
    <property type="entry name" value="PEPTIDE-N(4)-(N-ACETYL-BETA-GLUCOSAMINYL)ASPARAGINE AMIDASE"/>
    <property type="match status" value="1"/>
</dbReference>
<evidence type="ECO:0000256" key="4">
    <source>
        <dbReference type="ARBA" id="ARBA00009390"/>
    </source>
</evidence>
<organism evidence="15 16">
    <name type="scientific">Caenorhabditis auriculariae</name>
    <dbReference type="NCBI Taxonomy" id="2777116"/>
    <lineage>
        <taxon>Eukaryota</taxon>
        <taxon>Metazoa</taxon>
        <taxon>Ecdysozoa</taxon>
        <taxon>Nematoda</taxon>
        <taxon>Chromadorea</taxon>
        <taxon>Rhabditida</taxon>
        <taxon>Rhabditina</taxon>
        <taxon>Rhabditomorpha</taxon>
        <taxon>Rhabditoidea</taxon>
        <taxon>Rhabditidae</taxon>
        <taxon>Peloderinae</taxon>
        <taxon>Caenorhabditis</taxon>
    </lineage>
</organism>
<evidence type="ECO:0000313" key="15">
    <source>
        <dbReference type="EMBL" id="CAD6189724.1"/>
    </source>
</evidence>
<comment type="subcellular location">
    <subcellularLocation>
        <location evidence="3">Cytoplasm</location>
    </subcellularLocation>
</comment>
<protein>
    <recommendedName>
        <fullName evidence="6">Peptide-N(4)-(N-acetyl-beta-glucosaminyl)asparagine amidase</fullName>
        <ecNumber evidence="5">3.5.1.52</ecNumber>
    </recommendedName>
    <alternativeName>
        <fullName evidence="11">Peptide:N-glycanase</fullName>
    </alternativeName>
</protein>
<dbReference type="Gene3D" id="3.40.30.10">
    <property type="entry name" value="Glutaredoxin"/>
    <property type="match status" value="1"/>
</dbReference>
<evidence type="ECO:0000256" key="1">
    <source>
        <dbReference type="ARBA" id="ARBA00001650"/>
    </source>
</evidence>
<dbReference type="Gene3D" id="3.10.620.30">
    <property type="match status" value="1"/>
</dbReference>
<dbReference type="InterPro" id="IPR006588">
    <property type="entry name" value="Peptide_N_glycanase_PAW_dom"/>
</dbReference>
<dbReference type="InterPro" id="IPR008979">
    <property type="entry name" value="Galactose-bd-like_sf"/>
</dbReference>
<reference evidence="15" key="1">
    <citation type="submission" date="2020-10" db="EMBL/GenBank/DDBJ databases">
        <authorList>
            <person name="Kikuchi T."/>
        </authorList>
    </citation>
    <scope>NUCLEOTIDE SEQUENCE</scope>
    <source>
        <strain evidence="15">NKZ352</strain>
    </source>
</reference>
<dbReference type="SUPFAM" id="SSF54001">
    <property type="entry name" value="Cysteine proteinases"/>
    <property type="match status" value="1"/>
</dbReference>
<comment type="caution">
    <text evidence="15">The sequence shown here is derived from an EMBL/GenBank/DDBJ whole genome shotgun (WGS) entry which is preliminary data.</text>
</comment>
<evidence type="ECO:0000256" key="2">
    <source>
        <dbReference type="ARBA" id="ARBA00001947"/>
    </source>
</evidence>
<dbReference type="InterPro" id="IPR017937">
    <property type="entry name" value="Thioredoxin_CS"/>
</dbReference>
<dbReference type="GO" id="GO:0005634">
    <property type="term" value="C:nucleus"/>
    <property type="evidence" value="ECO:0007669"/>
    <property type="project" value="TreeGrafter"/>
</dbReference>
<dbReference type="InterPro" id="IPR038680">
    <property type="entry name" value="PAW_sf"/>
</dbReference>
<dbReference type="Pfam" id="PF01841">
    <property type="entry name" value="Transglut_core"/>
    <property type="match status" value="1"/>
</dbReference>
<dbReference type="InterPro" id="IPR013766">
    <property type="entry name" value="Thioredoxin_domain"/>
</dbReference>
<dbReference type="Proteomes" id="UP000835052">
    <property type="component" value="Unassembled WGS sequence"/>
</dbReference>
<dbReference type="Gene3D" id="2.20.25.10">
    <property type="match status" value="1"/>
</dbReference>
<evidence type="ECO:0000256" key="3">
    <source>
        <dbReference type="ARBA" id="ARBA00004496"/>
    </source>
</evidence>
<dbReference type="GO" id="GO:0006516">
    <property type="term" value="P:glycoprotein catabolic process"/>
    <property type="evidence" value="ECO:0007669"/>
    <property type="project" value="InterPro"/>
</dbReference>
<dbReference type="InterPro" id="IPR036249">
    <property type="entry name" value="Thioredoxin-like_sf"/>
</dbReference>
<dbReference type="CDD" id="cd02947">
    <property type="entry name" value="TRX_family"/>
    <property type="match status" value="1"/>
</dbReference>
<evidence type="ECO:0000259" key="13">
    <source>
        <dbReference type="PROSITE" id="PS51352"/>
    </source>
</evidence>
<evidence type="ECO:0000313" key="16">
    <source>
        <dbReference type="Proteomes" id="UP000835052"/>
    </source>
</evidence>
<dbReference type="InterPro" id="IPR038765">
    <property type="entry name" value="Papain-like_cys_pep_sf"/>
</dbReference>
<name>A0A8S1H3L0_9PELO</name>
<dbReference type="Pfam" id="PF04721">
    <property type="entry name" value="PAW"/>
    <property type="match status" value="1"/>
</dbReference>
<evidence type="ECO:0000256" key="10">
    <source>
        <dbReference type="ARBA" id="ARBA00022833"/>
    </source>
</evidence>
<dbReference type="GO" id="GO:0000224">
    <property type="term" value="F:peptide-N4-(N-acetyl-beta-glucosaminyl)asparagine amidase activity"/>
    <property type="evidence" value="ECO:0007669"/>
    <property type="project" value="UniProtKB-EC"/>
</dbReference>
<evidence type="ECO:0000256" key="8">
    <source>
        <dbReference type="ARBA" id="ARBA00022723"/>
    </source>
</evidence>
<sequence>MPVRTVSSLGELQSKINSADENHILVLDFYADWCGPCRMIAPDFEQFSDFYQNATFIKINVDHHRDISSGYQVRAMPTFVIVKSRREVARMQGAGRERLRSFIDQHYSNVPVNPFAATPEEKKFLEKLVSYTKQTAFYGDVIYQTLARSVIPEDKLTELATVDSQVNQFALAKELLSWFKNDFFTWCDSPICSCGEQTPKDKGMDGRPTTEELRLGANRVEVYECPKCSAEVRYPRYNDPAKLLETKKGRCGEWANCFTLIAAAMGFDVRLILDTTDHVWTELWIEDEKRWVHCDPCENIIDCPLIYEKGWGKKLQYVIGYGIDHIYDVTWRYVVDSRKTFDLRRDVRPETFSSFLTKLNARQLSNITAERKKEVITRRMYDLVEMVSAESSKRQADNKAYSGRTTGDEAWRRSRGEMGRKLVSGTSVVSENSEPIQLNQQELEAKKFRLQYSCIKDEYERVGTHKTTLGYSTLATSVKNIARKVESDWKKSYLCRSDGAQEGEITWSVDLREVKEIKSIRLKFDGISQFESGKVIVVVCVADSCTKVPKSGELTLEEIKPDVVKITAKLLGGDGNNAFQHAQLFRCDSDALNDYQFVLDIDFN</sequence>
<keyword evidence="16" id="KW-1185">Reference proteome</keyword>
<evidence type="ECO:0000259" key="14">
    <source>
        <dbReference type="PROSITE" id="PS51398"/>
    </source>
</evidence>
<dbReference type="GO" id="GO:0005829">
    <property type="term" value="C:cytosol"/>
    <property type="evidence" value="ECO:0007669"/>
    <property type="project" value="TreeGrafter"/>
</dbReference>
<comment type="catalytic activity">
    <reaction evidence="1">
        <text>Hydrolysis of an N(4)-(acetyl-beta-D-glucosaminyl)asparagine residue in which the glucosamine residue may be further glycosylated, to yield a (substituted) N-acetyl-beta-D-glucosaminylamine and a peptide containing an aspartate residue.</text>
        <dbReference type="EC" id="3.5.1.52"/>
    </reaction>
</comment>
<keyword evidence="10" id="KW-0862">Zinc</keyword>
<evidence type="ECO:0000256" key="11">
    <source>
        <dbReference type="ARBA" id="ARBA00032901"/>
    </source>
</evidence>
<accession>A0A8S1H3L0</accession>